<keyword evidence="1" id="KW-0812">Transmembrane</keyword>
<protein>
    <recommendedName>
        <fullName evidence="4">GNAT family N-acetyltransferase</fullName>
    </recommendedName>
</protein>
<feature type="transmembrane region" description="Helical" evidence="1">
    <location>
        <begin position="148"/>
        <end position="169"/>
    </location>
</feature>
<name>A0ABY4QMG8_9MYCO</name>
<sequence>MAGGSFELRQRLSWPDPDIGCTLILSQPTIDPDLWAEFCSGAEGSYRQHGVECALDIDVLRTGADTIMFCAAIDDDGRMAGGLRAIGPLRSPDDSHAVVEWAGQPGEQAVRDMIGDRIPFGVMEMKTGWVADDWDRDRPVTTALARSGFYMATFLGFQFFMATAATYVLNRWRSSGGVVAPIPATPYPDDRYRTKMIWWDRYDFINHAEPKQAARILTENDQLTSELYRRGDLAFTRQHVV</sequence>
<dbReference type="RefSeq" id="WP_219067502.1">
    <property type="nucleotide sequence ID" value="NZ_CAJUXY010000020.1"/>
</dbReference>
<evidence type="ECO:0000313" key="2">
    <source>
        <dbReference type="EMBL" id="UQX12207.1"/>
    </source>
</evidence>
<keyword evidence="1" id="KW-0472">Membrane</keyword>
<dbReference type="EMBL" id="CP097320">
    <property type="protein sequence ID" value="UQX12207.1"/>
    <property type="molecule type" value="Genomic_DNA"/>
</dbReference>
<keyword evidence="1" id="KW-1133">Transmembrane helix</keyword>
<proteinExistence type="predicted"/>
<organism evidence="2 3">
    <name type="scientific">Candidatus Mycobacterium methanotrophicum</name>
    <dbReference type="NCBI Taxonomy" id="2943498"/>
    <lineage>
        <taxon>Bacteria</taxon>
        <taxon>Bacillati</taxon>
        <taxon>Actinomycetota</taxon>
        <taxon>Actinomycetes</taxon>
        <taxon>Mycobacteriales</taxon>
        <taxon>Mycobacteriaceae</taxon>
        <taxon>Mycobacterium</taxon>
    </lineage>
</organism>
<dbReference type="Proteomes" id="UP001056610">
    <property type="component" value="Chromosome"/>
</dbReference>
<evidence type="ECO:0008006" key="4">
    <source>
        <dbReference type="Google" id="ProtNLM"/>
    </source>
</evidence>
<evidence type="ECO:0000313" key="3">
    <source>
        <dbReference type="Proteomes" id="UP001056610"/>
    </source>
</evidence>
<evidence type="ECO:0000256" key="1">
    <source>
        <dbReference type="SAM" id="Phobius"/>
    </source>
</evidence>
<accession>A0ABY4QMG8</accession>
<gene>
    <name evidence="2" type="ORF">M5I08_07930</name>
</gene>
<reference evidence="2" key="1">
    <citation type="submission" date="2022-05" db="EMBL/GenBank/DDBJ databases">
        <title>A methanotrophic Mycobacterium dominates a cave microbial ecosystem.</title>
        <authorList>
            <person name="Van Spanning R.J.M."/>
            <person name="Guan Q."/>
            <person name="Melkonian C."/>
            <person name="Gallant J."/>
            <person name="Polerecky L."/>
            <person name="Flot J.-F."/>
            <person name="Brandt B.W."/>
            <person name="Braster M."/>
            <person name="Iturbe Espinoza P."/>
            <person name="Aerts J."/>
            <person name="Meima-Franke M."/>
            <person name="Piersma S.R."/>
            <person name="Bunduc C."/>
            <person name="Ummels R."/>
            <person name="Pain A."/>
            <person name="Fleming E.J."/>
            <person name="van der Wel N."/>
            <person name="Gherman V.D."/>
            <person name="Sarbu S.M."/>
            <person name="Bodelier P.L.E."/>
            <person name="Bitter W."/>
        </authorList>
    </citation>
    <scope>NUCLEOTIDE SEQUENCE</scope>
    <source>
        <strain evidence="2">Sulfur Cave</strain>
    </source>
</reference>
<keyword evidence="3" id="KW-1185">Reference proteome</keyword>